<dbReference type="Pfam" id="PF26557">
    <property type="entry name" value="Cullin_AB"/>
    <property type="match status" value="1"/>
</dbReference>
<dbReference type="PANTHER" id="PTHR11932">
    <property type="entry name" value="CULLIN"/>
    <property type="match status" value="1"/>
</dbReference>
<feature type="domain" description="Cullin neddylation" evidence="3">
    <location>
        <begin position="90"/>
        <end position="157"/>
    </location>
</feature>
<dbReference type="InterPro" id="IPR059120">
    <property type="entry name" value="Cullin-like_AB"/>
</dbReference>
<dbReference type="Proteomes" id="UP000023152">
    <property type="component" value="Unassembled WGS sequence"/>
</dbReference>
<dbReference type="EMBL" id="ASPP01008122">
    <property type="protein sequence ID" value="ETO26047.1"/>
    <property type="molecule type" value="Genomic_DNA"/>
</dbReference>
<dbReference type="InterPro" id="IPR036388">
    <property type="entry name" value="WH-like_DNA-bd_sf"/>
</dbReference>
<dbReference type="OrthoDB" id="27073at2759"/>
<sequence length="163" mass="19309">MLFNEHETMTWKQIKLLTGIDEETLETHVLALAHPKIKILLKRPNRKEVADTDKFALNKQFKNQRVRITVGLLESKLRPVQKNEEVPKHLQDARKNRVEAAIIRVMKARKTLEHNLLVSEVVHQLQARFNPNPQFIKQRIASLIEREYLARDDHNRKVYHYLP</sequence>
<dbReference type="GO" id="GO:0031625">
    <property type="term" value="F:ubiquitin protein ligase binding"/>
    <property type="evidence" value="ECO:0007669"/>
    <property type="project" value="InterPro"/>
</dbReference>
<dbReference type="InterPro" id="IPR036390">
    <property type="entry name" value="WH_DNA-bd_sf"/>
</dbReference>
<dbReference type="Gene3D" id="1.10.10.10">
    <property type="entry name" value="Winged helix-like DNA-binding domain superfamily/Winged helix DNA-binding domain"/>
    <property type="match status" value="1"/>
</dbReference>
<accession>X6NKY6</accession>
<dbReference type="Gene3D" id="3.30.230.130">
    <property type="entry name" value="Cullin, Chain C, Domain 2"/>
    <property type="match status" value="1"/>
</dbReference>
<dbReference type="InterPro" id="IPR045093">
    <property type="entry name" value="Cullin"/>
</dbReference>
<keyword evidence="5" id="KW-1185">Reference proteome</keyword>
<evidence type="ECO:0000313" key="4">
    <source>
        <dbReference type="EMBL" id="ETO26047.1"/>
    </source>
</evidence>
<dbReference type="AlphaFoldDB" id="X6NKY6"/>
<dbReference type="SUPFAM" id="SSF75632">
    <property type="entry name" value="Cullin homology domain"/>
    <property type="match status" value="1"/>
</dbReference>
<dbReference type="SMART" id="SM00884">
    <property type="entry name" value="Cullin_Nedd8"/>
    <property type="match status" value="1"/>
</dbReference>
<dbReference type="FunFam" id="1.10.10.10:FF:000014">
    <property type="entry name" value="Cullin 1"/>
    <property type="match status" value="1"/>
</dbReference>
<keyword evidence="1" id="KW-1017">Isopeptide bond</keyword>
<organism evidence="4 5">
    <name type="scientific">Reticulomyxa filosa</name>
    <dbReference type="NCBI Taxonomy" id="46433"/>
    <lineage>
        <taxon>Eukaryota</taxon>
        <taxon>Sar</taxon>
        <taxon>Rhizaria</taxon>
        <taxon>Retaria</taxon>
        <taxon>Foraminifera</taxon>
        <taxon>Monothalamids</taxon>
        <taxon>Reticulomyxidae</taxon>
        <taxon>Reticulomyxa</taxon>
    </lineage>
</organism>
<dbReference type="InterPro" id="IPR036317">
    <property type="entry name" value="Cullin_homology_sf"/>
</dbReference>
<dbReference type="OMA" id="YSLRICH"/>
<dbReference type="GO" id="GO:0006511">
    <property type="term" value="P:ubiquitin-dependent protein catabolic process"/>
    <property type="evidence" value="ECO:0007669"/>
    <property type="project" value="InterPro"/>
</dbReference>
<gene>
    <name evidence="4" type="ORF">RFI_11090</name>
</gene>
<dbReference type="SUPFAM" id="SSF46785">
    <property type="entry name" value="Winged helix' DNA-binding domain"/>
    <property type="match status" value="1"/>
</dbReference>
<comment type="caution">
    <text evidence="4">The sequence shown here is derived from an EMBL/GenBank/DDBJ whole genome shotgun (WGS) entry which is preliminary data.</text>
</comment>
<evidence type="ECO:0000259" key="3">
    <source>
        <dbReference type="SMART" id="SM00884"/>
    </source>
</evidence>
<evidence type="ECO:0000313" key="5">
    <source>
        <dbReference type="Proteomes" id="UP000023152"/>
    </source>
</evidence>
<dbReference type="Pfam" id="PF10557">
    <property type="entry name" value="Cullin_Nedd8"/>
    <property type="match status" value="1"/>
</dbReference>
<evidence type="ECO:0000256" key="1">
    <source>
        <dbReference type="ARBA" id="ARBA00022499"/>
    </source>
</evidence>
<proteinExistence type="predicted"/>
<name>X6NKY6_RETFI</name>
<evidence type="ECO:0000256" key="2">
    <source>
        <dbReference type="ARBA" id="ARBA00022843"/>
    </source>
</evidence>
<reference evidence="4 5" key="1">
    <citation type="journal article" date="2013" name="Curr. Biol.">
        <title>The Genome of the Foraminiferan Reticulomyxa filosa.</title>
        <authorList>
            <person name="Glockner G."/>
            <person name="Hulsmann N."/>
            <person name="Schleicher M."/>
            <person name="Noegel A.A."/>
            <person name="Eichinger L."/>
            <person name="Gallinger C."/>
            <person name="Pawlowski J."/>
            <person name="Sierra R."/>
            <person name="Euteneuer U."/>
            <person name="Pillet L."/>
            <person name="Moustafa A."/>
            <person name="Platzer M."/>
            <person name="Groth M."/>
            <person name="Szafranski K."/>
            <person name="Schliwa M."/>
        </authorList>
    </citation>
    <scope>NUCLEOTIDE SEQUENCE [LARGE SCALE GENOMIC DNA]</scope>
</reference>
<dbReference type="InterPro" id="IPR019559">
    <property type="entry name" value="Cullin_neddylation_domain"/>
</dbReference>
<protein>
    <recommendedName>
        <fullName evidence="3">Cullin neddylation domain-containing protein</fullName>
    </recommendedName>
</protein>
<keyword evidence="2" id="KW-0832">Ubl conjugation</keyword>